<reference evidence="1 2" key="1">
    <citation type="submission" date="2014-06" db="EMBL/GenBank/DDBJ databases">
        <authorList>
            <person name="Bishop-Lilly K.A."/>
            <person name="Broomall S.M."/>
            <person name="Chain P.S."/>
            <person name="Chertkov O."/>
            <person name="Coyne S.R."/>
            <person name="Daligault H.E."/>
            <person name="Davenport K.W."/>
            <person name="Erkkila T."/>
            <person name="Frey K.G."/>
            <person name="Gibbons H.S."/>
            <person name="Gu W."/>
            <person name="Jaissle J."/>
            <person name="Johnson S.L."/>
            <person name="Koroleva G.I."/>
            <person name="Ladner J.T."/>
            <person name="Lo C.-C."/>
            <person name="Minogue T.D."/>
            <person name="Munk C."/>
            <person name="Palacios G.F."/>
            <person name="Redden C.L."/>
            <person name="Rosenzweig C.N."/>
            <person name="Scholz M.B."/>
            <person name="Teshima H."/>
            <person name="Xu Y."/>
        </authorList>
    </citation>
    <scope>NUCLEOTIDE SEQUENCE [LARGE SCALE GENOMIC DNA]</scope>
    <source>
        <strain evidence="1 2">FTZ</strain>
    </source>
</reference>
<name>A0AAW3D7E5_FRATU</name>
<protein>
    <submittedName>
        <fullName evidence="1">Uncharacterized protein</fullName>
    </submittedName>
</protein>
<evidence type="ECO:0000313" key="2">
    <source>
        <dbReference type="Proteomes" id="UP000028987"/>
    </source>
</evidence>
<gene>
    <name evidence="1" type="ORF">DR87_996</name>
</gene>
<dbReference type="EMBL" id="JOVO01000009">
    <property type="protein sequence ID" value="KFJ41372.1"/>
    <property type="molecule type" value="Genomic_DNA"/>
</dbReference>
<evidence type="ECO:0000313" key="1">
    <source>
        <dbReference type="EMBL" id="KFJ41372.1"/>
    </source>
</evidence>
<dbReference type="Proteomes" id="UP000028987">
    <property type="component" value="Unassembled WGS sequence"/>
</dbReference>
<accession>A0AAW3D7E5</accession>
<comment type="caution">
    <text evidence="1">The sequence shown here is derived from an EMBL/GenBank/DDBJ whole genome shotgun (WGS) entry which is preliminary data.</text>
</comment>
<organism evidence="1 2">
    <name type="scientific">Francisella tularensis</name>
    <dbReference type="NCBI Taxonomy" id="263"/>
    <lineage>
        <taxon>Bacteria</taxon>
        <taxon>Pseudomonadati</taxon>
        <taxon>Pseudomonadota</taxon>
        <taxon>Gammaproteobacteria</taxon>
        <taxon>Thiotrichales</taxon>
        <taxon>Francisellaceae</taxon>
        <taxon>Francisella</taxon>
    </lineage>
</organism>
<proteinExistence type="predicted"/>
<sequence length="70" mass="7800">MATQKLSKFIEGIFNLSGINRRELLAAKMPDGTPGLHIALQQYHSEAVKTYREMISKLKILSNGLPGFLL</sequence>
<dbReference type="AlphaFoldDB" id="A0AAW3D7E5"/>